<accession>E3IX39</accession>
<keyword evidence="3" id="KW-1185">Reference proteome</keyword>
<reference evidence="2 3" key="1">
    <citation type="submission" date="2010-10" db="EMBL/GenBank/DDBJ databases">
        <title>Complete sequence of Frankia sp. EuI1c.</title>
        <authorList>
            <consortium name="US DOE Joint Genome Institute"/>
            <person name="Lucas S."/>
            <person name="Copeland A."/>
            <person name="Lapidus A."/>
            <person name="Cheng J.-F."/>
            <person name="Bruce D."/>
            <person name="Goodwin L."/>
            <person name="Pitluck S."/>
            <person name="Chertkov O."/>
            <person name="Detter J.C."/>
            <person name="Han C."/>
            <person name="Tapia R."/>
            <person name="Land M."/>
            <person name="Hauser L."/>
            <person name="Jeffries C."/>
            <person name="Kyrpides N."/>
            <person name="Ivanova N."/>
            <person name="Mikhailova N."/>
            <person name="Beauchemin N."/>
            <person name="Sen A."/>
            <person name="Sur S.A."/>
            <person name="Gtari M."/>
            <person name="Wall L."/>
            <person name="Tisa L."/>
            <person name="Woyke T."/>
        </authorList>
    </citation>
    <scope>NUCLEOTIDE SEQUENCE [LARGE SCALE GENOMIC DNA]</scope>
    <source>
        <strain evidence="3">DSM 45817 / CECT 9037 / EuI1c</strain>
    </source>
</reference>
<dbReference type="RefSeq" id="WP_013426929.1">
    <property type="nucleotide sequence ID" value="NC_014666.1"/>
</dbReference>
<feature type="region of interest" description="Disordered" evidence="1">
    <location>
        <begin position="75"/>
        <end position="180"/>
    </location>
</feature>
<feature type="compositionally biased region" description="Pro residues" evidence="1">
    <location>
        <begin position="136"/>
        <end position="145"/>
    </location>
</feature>
<feature type="compositionally biased region" description="Low complexity" evidence="1">
    <location>
        <begin position="146"/>
        <end position="165"/>
    </location>
</feature>
<name>E3IX39_PSEI1</name>
<dbReference type="EMBL" id="CP002299">
    <property type="protein sequence ID" value="ADP83811.1"/>
    <property type="molecule type" value="Genomic_DNA"/>
</dbReference>
<evidence type="ECO:0000256" key="1">
    <source>
        <dbReference type="SAM" id="MobiDB-lite"/>
    </source>
</evidence>
<evidence type="ECO:0000313" key="2">
    <source>
        <dbReference type="EMBL" id="ADP83811.1"/>
    </source>
</evidence>
<dbReference type="Proteomes" id="UP000002484">
    <property type="component" value="Chromosome"/>
</dbReference>
<organism evidence="2 3">
    <name type="scientific">Pseudofrankia inefficax (strain DSM 45817 / CECT 9037 / DDB 130130 / EuI1c)</name>
    <name type="common">Frankia inefficax</name>
    <dbReference type="NCBI Taxonomy" id="298654"/>
    <lineage>
        <taxon>Bacteria</taxon>
        <taxon>Bacillati</taxon>
        <taxon>Actinomycetota</taxon>
        <taxon>Actinomycetes</taxon>
        <taxon>Frankiales</taxon>
        <taxon>Frankiaceae</taxon>
        <taxon>Pseudofrankia</taxon>
    </lineage>
</organism>
<dbReference type="STRING" id="298654.FraEuI1c_5827"/>
<proteinExistence type="predicted"/>
<protein>
    <submittedName>
        <fullName evidence="2">Uncharacterized protein</fullName>
    </submittedName>
</protein>
<evidence type="ECO:0000313" key="3">
    <source>
        <dbReference type="Proteomes" id="UP000002484"/>
    </source>
</evidence>
<dbReference type="AlphaFoldDB" id="E3IX39"/>
<feature type="region of interest" description="Disordered" evidence="1">
    <location>
        <begin position="410"/>
        <end position="458"/>
    </location>
</feature>
<feature type="region of interest" description="Disordered" evidence="1">
    <location>
        <begin position="377"/>
        <end position="397"/>
    </location>
</feature>
<dbReference type="OrthoDB" id="9965461at2"/>
<dbReference type="HOGENOM" id="CLU_448161_0_0_11"/>
<sequence length="609" mass="64000">MEALILLWVIGYTLWRTSSDTARNSWSLLRGREPQPRQRGAALPASPTARTLGALFGWWWAAFLATWRGSWRDGRARREAGGPWQPWAPFDRPGDPAAGPAPTAPPGPRPAAPTGGGEGQPAAGEPGPRSTGRPHVVPPRTPPAEPAGAAPGPAQPGQPQTEAAPVMEPAGAGDDEVIDGWPTCWSDLSPGEQATVRTYDVDEHAEAWEELTDAQRAGTVARWIRDRFGVEITDVDVLAAQAVRQDPTWRTGVPCAECALYGGRPISANPADHAPGCPVGEFFRAEGASGQAPPPGAPVGWADLAPDAQRAIVAAAEATWAKPWRHLAGYARAKAVAQWLNTTYGGAVSAYDVLDAEVKGDSTWQTGVPCAECAAAGRERRLTSSTSGDHDPDCPSRRFLANREAGYTGWLDQDGYRTDETGTRLADQGDLDTAPPNPGPASAGPVHDPAAIAAGPSSLGGAPAMTTLSGETTSLSKARAYYADLESHASGHIAATHLEPAQARFRELQAQAVSGIAAQIEVSENYFRNAELPDAAVLAGVAAARETALQLGADLDRIGTELAAAFETAMRLSTDARAVLTALDQHRLMEDAVTSTSGVAGRTDFYKQD</sequence>
<gene>
    <name evidence="2" type="ordered locus">FraEuI1c_5827</name>
</gene>
<feature type="compositionally biased region" description="Pro residues" evidence="1">
    <location>
        <begin position="102"/>
        <end position="111"/>
    </location>
</feature>
<dbReference type="InParanoid" id="E3IX39"/>
<dbReference type="KEGG" id="fri:FraEuI1c_5827"/>
<feature type="compositionally biased region" description="Basic and acidic residues" evidence="1">
    <location>
        <begin position="377"/>
        <end position="396"/>
    </location>
</feature>
<feature type="compositionally biased region" description="Low complexity" evidence="1">
    <location>
        <begin position="440"/>
        <end position="458"/>
    </location>
</feature>